<sequence length="64" mass="7086">MTPRFSCDLPPMMKSPPLSRDLPPTMKTPPLSPHLPPTMKTPPRSSPSVDLIDGQNLYLSLFVI</sequence>
<evidence type="ECO:0000313" key="3">
    <source>
        <dbReference type="Proteomes" id="UP000028999"/>
    </source>
</evidence>
<dbReference type="Proteomes" id="UP000028999">
    <property type="component" value="Unassembled WGS sequence"/>
</dbReference>
<protein>
    <submittedName>
        <fullName evidence="2">BnaC02g38060D protein</fullName>
    </submittedName>
</protein>
<name>A0A078HG40_BRANA</name>
<dbReference type="AlphaFoldDB" id="A0A078HG40"/>
<feature type="region of interest" description="Disordered" evidence="1">
    <location>
        <begin position="1"/>
        <end position="49"/>
    </location>
</feature>
<dbReference type="EMBL" id="LK032360">
    <property type="protein sequence ID" value="CDY35788.1"/>
    <property type="molecule type" value="Genomic_DNA"/>
</dbReference>
<evidence type="ECO:0000313" key="2">
    <source>
        <dbReference type="EMBL" id="CDY35788.1"/>
    </source>
</evidence>
<gene>
    <name evidence="2" type="primary">BnaC02g38060D</name>
    <name evidence="2" type="ORF">GSBRNA2T00059262001</name>
</gene>
<organism evidence="2 3">
    <name type="scientific">Brassica napus</name>
    <name type="common">Rape</name>
    <dbReference type="NCBI Taxonomy" id="3708"/>
    <lineage>
        <taxon>Eukaryota</taxon>
        <taxon>Viridiplantae</taxon>
        <taxon>Streptophyta</taxon>
        <taxon>Embryophyta</taxon>
        <taxon>Tracheophyta</taxon>
        <taxon>Spermatophyta</taxon>
        <taxon>Magnoliopsida</taxon>
        <taxon>eudicotyledons</taxon>
        <taxon>Gunneridae</taxon>
        <taxon>Pentapetalae</taxon>
        <taxon>rosids</taxon>
        <taxon>malvids</taxon>
        <taxon>Brassicales</taxon>
        <taxon>Brassicaceae</taxon>
        <taxon>Brassiceae</taxon>
        <taxon>Brassica</taxon>
    </lineage>
</organism>
<feature type="compositionally biased region" description="Pro residues" evidence="1">
    <location>
        <begin position="26"/>
        <end position="40"/>
    </location>
</feature>
<keyword evidence="3" id="KW-1185">Reference proteome</keyword>
<dbReference type="Gramene" id="CDY35788">
    <property type="protein sequence ID" value="CDY35788"/>
    <property type="gene ID" value="GSBRNA2T00059262001"/>
</dbReference>
<reference evidence="2 3" key="1">
    <citation type="journal article" date="2014" name="Science">
        <title>Plant genetics. Early allopolyploid evolution in the post-Neolithic Brassica napus oilseed genome.</title>
        <authorList>
            <person name="Chalhoub B."/>
            <person name="Denoeud F."/>
            <person name="Liu S."/>
            <person name="Parkin I.A."/>
            <person name="Tang H."/>
            <person name="Wang X."/>
            <person name="Chiquet J."/>
            <person name="Belcram H."/>
            <person name="Tong C."/>
            <person name="Samans B."/>
            <person name="Correa M."/>
            <person name="Da Silva C."/>
            <person name="Just J."/>
            <person name="Falentin C."/>
            <person name="Koh C.S."/>
            <person name="Le Clainche I."/>
            <person name="Bernard M."/>
            <person name="Bento P."/>
            <person name="Noel B."/>
            <person name="Labadie K."/>
            <person name="Alberti A."/>
            <person name="Charles M."/>
            <person name="Arnaud D."/>
            <person name="Guo H."/>
            <person name="Daviaud C."/>
            <person name="Alamery S."/>
            <person name="Jabbari K."/>
            <person name="Zhao M."/>
            <person name="Edger P.P."/>
            <person name="Chelaifa H."/>
            <person name="Tack D."/>
            <person name="Lassalle G."/>
            <person name="Mestiri I."/>
            <person name="Schnel N."/>
            <person name="Le Paslier M.C."/>
            <person name="Fan G."/>
            <person name="Renault V."/>
            <person name="Bayer P.E."/>
            <person name="Golicz A.A."/>
            <person name="Manoli S."/>
            <person name="Lee T.H."/>
            <person name="Thi V.H."/>
            <person name="Chalabi S."/>
            <person name="Hu Q."/>
            <person name="Fan C."/>
            <person name="Tollenaere R."/>
            <person name="Lu Y."/>
            <person name="Battail C."/>
            <person name="Shen J."/>
            <person name="Sidebottom C.H."/>
            <person name="Wang X."/>
            <person name="Canaguier A."/>
            <person name="Chauveau A."/>
            <person name="Berard A."/>
            <person name="Deniot G."/>
            <person name="Guan M."/>
            <person name="Liu Z."/>
            <person name="Sun F."/>
            <person name="Lim Y.P."/>
            <person name="Lyons E."/>
            <person name="Town C.D."/>
            <person name="Bancroft I."/>
            <person name="Wang X."/>
            <person name="Meng J."/>
            <person name="Ma J."/>
            <person name="Pires J.C."/>
            <person name="King G.J."/>
            <person name="Brunel D."/>
            <person name="Delourme R."/>
            <person name="Renard M."/>
            <person name="Aury J.M."/>
            <person name="Adams K.L."/>
            <person name="Batley J."/>
            <person name="Snowdon R.J."/>
            <person name="Tost J."/>
            <person name="Edwards D."/>
            <person name="Zhou Y."/>
            <person name="Hua W."/>
            <person name="Sharpe A.G."/>
            <person name="Paterson A.H."/>
            <person name="Guan C."/>
            <person name="Wincker P."/>
        </authorList>
    </citation>
    <scope>NUCLEOTIDE SEQUENCE [LARGE SCALE GENOMIC DNA]</scope>
    <source>
        <strain evidence="3">cv. Darmor-bzh</strain>
    </source>
</reference>
<proteinExistence type="predicted"/>
<evidence type="ECO:0000256" key="1">
    <source>
        <dbReference type="SAM" id="MobiDB-lite"/>
    </source>
</evidence>
<dbReference type="PaxDb" id="3708-A0A078HG40"/>
<accession>A0A078HG40</accession>